<evidence type="ECO:0000259" key="6">
    <source>
        <dbReference type="PROSITE" id="PS50977"/>
    </source>
</evidence>
<feature type="region of interest" description="Disordered" evidence="5">
    <location>
        <begin position="1"/>
        <end position="21"/>
    </location>
</feature>
<evidence type="ECO:0000256" key="4">
    <source>
        <dbReference type="PROSITE-ProRule" id="PRU00335"/>
    </source>
</evidence>
<keyword evidence="3" id="KW-0804">Transcription</keyword>
<feature type="domain" description="HTH tetR-type" evidence="6">
    <location>
        <begin position="19"/>
        <end position="79"/>
    </location>
</feature>
<sequence length="205" mass="22802">MPSILTGQYSESMAPPSSPDTREQILHSAAELFSSQNYATVSVDVLARKAGITKMTVYHYYKSKDSILLACLRDRLAQREAVLDERFRRKAATPAALLDFFAWMEEWAAKNGYRGCAFVKAVNEAAEHLPEVRTVAGEAKTLLRERMKRMARECRLTHGETLAEELALLLEGAQSLSFVEQNGAPIRNAKRAASKLIAQAQQGSR</sequence>
<dbReference type="PANTHER" id="PTHR47506">
    <property type="entry name" value="TRANSCRIPTIONAL REGULATORY PROTEIN"/>
    <property type="match status" value="1"/>
</dbReference>
<keyword evidence="1" id="KW-0805">Transcription regulation</keyword>
<evidence type="ECO:0000256" key="2">
    <source>
        <dbReference type="ARBA" id="ARBA00023125"/>
    </source>
</evidence>
<dbReference type="PROSITE" id="PS50977">
    <property type="entry name" value="HTH_TETR_2"/>
    <property type="match status" value="1"/>
</dbReference>
<dbReference type="Proteomes" id="UP000295210">
    <property type="component" value="Unassembled WGS sequence"/>
</dbReference>
<dbReference type="SUPFAM" id="SSF46689">
    <property type="entry name" value="Homeodomain-like"/>
    <property type="match status" value="1"/>
</dbReference>
<evidence type="ECO:0000313" key="7">
    <source>
        <dbReference type="EMBL" id="TCK73506.1"/>
    </source>
</evidence>
<dbReference type="EMBL" id="SMGK01000002">
    <property type="protein sequence ID" value="TCK73506.1"/>
    <property type="molecule type" value="Genomic_DNA"/>
</dbReference>
<dbReference type="InterPro" id="IPR001647">
    <property type="entry name" value="HTH_TetR"/>
</dbReference>
<name>A0A4R1L5T3_9BACT</name>
<dbReference type="SUPFAM" id="SSF48498">
    <property type="entry name" value="Tetracyclin repressor-like, C-terminal domain"/>
    <property type="match status" value="1"/>
</dbReference>
<protein>
    <submittedName>
        <fullName evidence="7">TetR family transcriptional regulator</fullName>
    </submittedName>
</protein>
<organism evidence="7 8">
    <name type="scientific">Acidipila rosea</name>
    <dbReference type="NCBI Taxonomy" id="768535"/>
    <lineage>
        <taxon>Bacteria</taxon>
        <taxon>Pseudomonadati</taxon>
        <taxon>Acidobacteriota</taxon>
        <taxon>Terriglobia</taxon>
        <taxon>Terriglobales</taxon>
        <taxon>Acidobacteriaceae</taxon>
        <taxon>Acidipila</taxon>
    </lineage>
</organism>
<accession>A0A4R1L5T3</accession>
<dbReference type="PANTHER" id="PTHR47506:SF6">
    <property type="entry name" value="HTH-TYPE TRANSCRIPTIONAL REPRESSOR NEMR"/>
    <property type="match status" value="1"/>
</dbReference>
<dbReference type="PRINTS" id="PR00455">
    <property type="entry name" value="HTHTETR"/>
</dbReference>
<dbReference type="AlphaFoldDB" id="A0A4R1L5T3"/>
<gene>
    <name evidence="7" type="ORF">C7378_1119</name>
</gene>
<proteinExistence type="predicted"/>
<comment type="caution">
    <text evidence="7">The sequence shown here is derived from an EMBL/GenBank/DDBJ whole genome shotgun (WGS) entry which is preliminary data.</text>
</comment>
<keyword evidence="2 4" id="KW-0238">DNA-binding</keyword>
<keyword evidence="8" id="KW-1185">Reference proteome</keyword>
<evidence type="ECO:0000313" key="8">
    <source>
        <dbReference type="Proteomes" id="UP000295210"/>
    </source>
</evidence>
<feature type="DNA-binding region" description="H-T-H motif" evidence="4">
    <location>
        <begin position="42"/>
        <end position="61"/>
    </location>
</feature>
<dbReference type="Pfam" id="PF00440">
    <property type="entry name" value="TetR_N"/>
    <property type="match status" value="1"/>
</dbReference>
<evidence type="ECO:0000256" key="5">
    <source>
        <dbReference type="SAM" id="MobiDB-lite"/>
    </source>
</evidence>
<dbReference type="GO" id="GO:0003677">
    <property type="term" value="F:DNA binding"/>
    <property type="evidence" value="ECO:0007669"/>
    <property type="project" value="UniProtKB-UniRule"/>
</dbReference>
<reference evidence="7 8" key="1">
    <citation type="submission" date="2019-03" db="EMBL/GenBank/DDBJ databases">
        <title>Genomic Encyclopedia of Type Strains, Phase IV (KMG-IV): sequencing the most valuable type-strain genomes for metagenomic binning, comparative biology and taxonomic classification.</title>
        <authorList>
            <person name="Goeker M."/>
        </authorList>
    </citation>
    <scope>NUCLEOTIDE SEQUENCE [LARGE SCALE GENOMIC DNA]</scope>
    <source>
        <strain evidence="7 8">DSM 103428</strain>
    </source>
</reference>
<dbReference type="InterPro" id="IPR036271">
    <property type="entry name" value="Tet_transcr_reg_TetR-rel_C_sf"/>
</dbReference>
<evidence type="ECO:0000256" key="1">
    <source>
        <dbReference type="ARBA" id="ARBA00023015"/>
    </source>
</evidence>
<dbReference type="InterPro" id="IPR009057">
    <property type="entry name" value="Homeodomain-like_sf"/>
</dbReference>
<evidence type="ECO:0000256" key="3">
    <source>
        <dbReference type="ARBA" id="ARBA00023163"/>
    </source>
</evidence>
<dbReference type="Gene3D" id="1.10.357.10">
    <property type="entry name" value="Tetracycline Repressor, domain 2"/>
    <property type="match status" value="1"/>
</dbReference>
<feature type="compositionally biased region" description="Polar residues" evidence="5">
    <location>
        <begin position="1"/>
        <end position="11"/>
    </location>
</feature>